<feature type="transmembrane region" description="Helical" evidence="1">
    <location>
        <begin position="45"/>
        <end position="70"/>
    </location>
</feature>
<dbReference type="AlphaFoldDB" id="A0A0R3TFR8"/>
<evidence type="ECO:0000313" key="4">
    <source>
        <dbReference type="WBParaSite" id="HNAJ_0000590901-mRNA-1"/>
    </source>
</evidence>
<protein>
    <submittedName>
        <fullName evidence="4">Secreted protein</fullName>
    </submittedName>
</protein>
<dbReference type="EMBL" id="UZAE01005636">
    <property type="protein sequence ID" value="VDO01766.1"/>
    <property type="molecule type" value="Genomic_DNA"/>
</dbReference>
<dbReference type="WBParaSite" id="HNAJ_0000590901-mRNA-1">
    <property type="protein sequence ID" value="HNAJ_0000590901-mRNA-1"/>
    <property type="gene ID" value="HNAJ_0000590901"/>
</dbReference>
<evidence type="ECO:0000256" key="1">
    <source>
        <dbReference type="SAM" id="Phobius"/>
    </source>
</evidence>
<keyword evidence="3" id="KW-1185">Reference proteome</keyword>
<keyword evidence="1" id="KW-1133">Transmembrane helix</keyword>
<name>A0A0R3TFR8_RODNA</name>
<reference evidence="4" key="1">
    <citation type="submission" date="2017-02" db="UniProtKB">
        <authorList>
            <consortium name="WormBaseParasite"/>
        </authorList>
    </citation>
    <scope>IDENTIFICATION</scope>
</reference>
<evidence type="ECO:0000313" key="2">
    <source>
        <dbReference type="EMBL" id="VDO01766.1"/>
    </source>
</evidence>
<evidence type="ECO:0000313" key="3">
    <source>
        <dbReference type="Proteomes" id="UP000278807"/>
    </source>
</evidence>
<organism evidence="4">
    <name type="scientific">Rodentolepis nana</name>
    <name type="common">Dwarf tapeworm</name>
    <name type="synonym">Hymenolepis nana</name>
    <dbReference type="NCBI Taxonomy" id="102285"/>
    <lineage>
        <taxon>Eukaryota</taxon>
        <taxon>Metazoa</taxon>
        <taxon>Spiralia</taxon>
        <taxon>Lophotrochozoa</taxon>
        <taxon>Platyhelminthes</taxon>
        <taxon>Cestoda</taxon>
        <taxon>Eucestoda</taxon>
        <taxon>Cyclophyllidea</taxon>
        <taxon>Hymenolepididae</taxon>
        <taxon>Rodentolepis</taxon>
    </lineage>
</organism>
<keyword evidence="1" id="KW-0812">Transmembrane</keyword>
<dbReference type="Proteomes" id="UP000278807">
    <property type="component" value="Unassembled WGS sequence"/>
</dbReference>
<keyword evidence="1" id="KW-0472">Membrane</keyword>
<proteinExistence type="predicted"/>
<reference evidence="2 3" key="2">
    <citation type="submission" date="2018-11" db="EMBL/GenBank/DDBJ databases">
        <authorList>
            <consortium name="Pathogen Informatics"/>
        </authorList>
    </citation>
    <scope>NUCLEOTIDE SEQUENCE [LARGE SCALE GENOMIC DNA]</scope>
</reference>
<sequence length="73" mass="8135">MACLRPADCRLLVRWLALGQLIVVSMLVRLPFFPSDQQCLNGVPISFQLNYVCVIVAPSGGMGVEVSLYYRFV</sequence>
<accession>A0A0R3TFR8</accession>
<gene>
    <name evidence="2" type="ORF">HNAJ_LOCUS5906</name>
</gene>
<feature type="transmembrane region" description="Helical" evidence="1">
    <location>
        <begin position="12"/>
        <end position="33"/>
    </location>
</feature>